<comment type="similarity">
    <text evidence="2">Belongs to the membrane magnesium transporter (TC 1.A.67) family.</text>
</comment>
<evidence type="ECO:0000256" key="3">
    <source>
        <dbReference type="ARBA" id="ARBA00022692"/>
    </source>
</evidence>
<reference evidence="7" key="1">
    <citation type="submission" date="2022-07" db="EMBL/GenBank/DDBJ databases">
        <title>Genome Sequence of Physisporinus lineatus.</title>
        <authorList>
            <person name="Buettner E."/>
        </authorList>
    </citation>
    <scope>NUCLEOTIDE SEQUENCE</scope>
    <source>
        <strain evidence="7">VT162</strain>
    </source>
</reference>
<evidence type="ECO:0000256" key="2">
    <source>
        <dbReference type="ARBA" id="ARBA00006109"/>
    </source>
</evidence>
<name>A0AAD5YNM0_9APHY</name>
<dbReference type="Pfam" id="PF10270">
    <property type="entry name" value="MMgT"/>
    <property type="match status" value="1"/>
</dbReference>
<dbReference type="EMBL" id="JANAWD010000013">
    <property type="protein sequence ID" value="KAJ3491377.1"/>
    <property type="molecule type" value="Genomic_DNA"/>
</dbReference>
<dbReference type="AlphaFoldDB" id="A0AAD5YNM0"/>
<keyword evidence="5" id="KW-0472">Membrane</keyword>
<evidence type="ECO:0000313" key="7">
    <source>
        <dbReference type="EMBL" id="KAJ3491377.1"/>
    </source>
</evidence>
<keyword evidence="3" id="KW-0812">Transmembrane</keyword>
<organism evidence="7 8">
    <name type="scientific">Meripilus lineatus</name>
    <dbReference type="NCBI Taxonomy" id="2056292"/>
    <lineage>
        <taxon>Eukaryota</taxon>
        <taxon>Fungi</taxon>
        <taxon>Dikarya</taxon>
        <taxon>Basidiomycota</taxon>
        <taxon>Agaricomycotina</taxon>
        <taxon>Agaricomycetes</taxon>
        <taxon>Polyporales</taxon>
        <taxon>Meripilaceae</taxon>
        <taxon>Meripilus</taxon>
    </lineage>
</organism>
<sequence>MIGNLLIVIAILAILHAAYSTYEHLSYLKALGRPEGSIPNDIIIEAFISLILGTIGATVRTPELREITWRSEMKRRYASPLTRNILFLRILQQTNSLLLFRRAQEELDPRLSFKLFAQRAGLLSVDPPSKEQAPSSNKQ</sequence>
<evidence type="ECO:0000313" key="8">
    <source>
        <dbReference type="Proteomes" id="UP001212997"/>
    </source>
</evidence>
<evidence type="ECO:0000256" key="6">
    <source>
        <dbReference type="SAM" id="SignalP"/>
    </source>
</evidence>
<protein>
    <recommendedName>
        <fullName evidence="9">Magnesium transporter</fullName>
    </recommendedName>
</protein>
<feature type="chain" id="PRO_5042027065" description="Magnesium transporter" evidence="6">
    <location>
        <begin position="21"/>
        <end position="139"/>
    </location>
</feature>
<dbReference type="InterPro" id="IPR018937">
    <property type="entry name" value="MMgT"/>
</dbReference>
<keyword evidence="4" id="KW-1133">Transmembrane helix</keyword>
<evidence type="ECO:0000256" key="5">
    <source>
        <dbReference type="ARBA" id="ARBA00023136"/>
    </source>
</evidence>
<evidence type="ECO:0000256" key="4">
    <source>
        <dbReference type="ARBA" id="ARBA00022989"/>
    </source>
</evidence>
<keyword evidence="6" id="KW-0732">Signal</keyword>
<evidence type="ECO:0008006" key="9">
    <source>
        <dbReference type="Google" id="ProtNLM"/>
    </source>
</evidence>
<comment type="subcellular location">
    <subcellularLocation>
        <location evidence="1">Endomembrane system</location>
        <topology evidence="1">Multi-pass membrane protein</topology>
    </subcellularLocation>
</comment>
<dbReference type="GO" id="GO:0012505">
    <property type="term" value="C:endomembrane system"/>
    <property type="evidence" value="ECO:0007669"/>
    <property type="project" value="UniProtKB-SubCell"/>
</dbReference>
<gene>
    <name evidence="7" type="ORF">NLI96_g761</name>
</gene>
<accession>A0AAD5YNM0</accession>
<evidence type="ECO:0000256" key="1">
    <source>
        <dbReference type="ARBA" id="ARBA00004127"/>
    </source>
</evidence>
<feature type="signal peptide" evidence="6">
    <location>
        <begin position="1"/>
        <end position="20"/>
    </location>
</feature>
<proteinExistence type="inferred from homology"/>
<comment type="caution">
    <text evidence="7">The sequence shown here is derived from an EMBL/GenBank/DDBJ whole genome shotgun (WGS) entry which is preliminary data.</text>
</comment>
<keyword evidence="8" id="KW-1185">Reference proteome</keyword>
<dbReference type="Proteomes" id="UP001212997">
    <property type="component" value="Unassembled WGS sequence"/>
</dbReference>